<sequence>MQRDHRNRWSLCFGANYAPVRNLPQSKVGANLSLQGLLG</sequence>
<dbReference type="Proteomes" id="UP000004416">
    <property type="component" value="Unassembled WGS sequence"/>
</dbReference>
<protein>
    <submittedName>
        <fullName evidence="1">Uncharacterized protein</fullName>
    </submittedName>
</protein>
<name>G9XUD0_DESHA</name>
<reference evidence="1 2" key="1">
    <citation type="submission" date="2011-08" db="EMBL/GenBank/DDBJ databases">
        <authorList>
            <person name="Weinstock G."/>
            <person name="Sodergren E."/>
            <person name="Clifton S."/>
            <person name="Fulton L."/>
            <person name="Fulton B."/>
            <person name="Courtney L."/>
            <person name="Fronick C."/>
            <person name="Harrison M."/>
            <person name="Strong C."/>
            <person name="Farmer C."/>
            <person name="Delahaunty K."/>
            <person name="Markovic C."/>
            <person name="Hall O."/>
            <person name="Minx P."/>
            <person name="Tomlinson C."/>
            <person name="Mitreva M."/>
            <person name="Hou S."/>
            <person name="Chen J."/>
            <person name="Wollam A."/>
            <person name="Pepin K.H."/>
            <person name="Johnson M."/>
            <person name="Bhonagiri V."/>
            <person name="Zhang X."/>
            <person name="Suruliraj S."/>
            <person name="Warren W."/>
            <person name="Chinwalla A."/>
            <person name="Mardis E.R."/>
            <person name="Wilson R.K."/>
        </authorList>
    </citation>
    <scope>NUCLEOTIDE SEQUENCE [LARGE SCALE GENOMIC DNA]</scope>
    <source>
        <strain evidence="1 2">DP7</strain>
    </source>
</reference>
<comment type="caution">
    <text evidence="1">The sequence shown here is derived from an EMBL/GenBank/DDBJ whole genome shotgun (WGS) entry which is preliminary data.</text>
</comment>
<dbReference type="EMBL" id="AFZX01000120">
    <property type="protein sequence ID" value="EHL04728.1"/>
    <property type="molecule type" value="Genomic_DNA"/>
</dbReference>
<dbReference type="AlphaFoldDB" id="G9XUD0"/>
<gene>
    <name evidence="1" type="ORF">HMPREF0322_04589</name>
</gene>
<evidence type="ECO:0000313" key="2">
    <source>
        <dbReference type="Proteomes" id="UP000004416"/>
    </source>
</evidence>
<organism evidence="1 2">
    <name type="scientific">Desulfitobacterium hafniense DP7</name>
    <dbReference type="NCBI Taxonomy" id="537010"/>
    <lineage>
        <taxon>Bacteria</taxon>
        <taxon>Bacillati</taxon>
        <taxon>Bacillota</taxon>
        <taxon>Clostridia</taxon>
        <taxon>Eubacteriales</taxon>
        <taxon>Desulfitobacteriaceae</taxon>
        <taxon>Desulfitobacterium</taxon>
    </lineage>
</organism>
<dbReference type="HOGENOM" id="CLU_3308493_0_0_9"/>
<proteinExistence type="predicted"/>
<evidence type="ECO:0000313" key="1">
    <source>
        <dbReference type="EMBL" id="EHL04728.1"/>
    </source>
</evidence>
<accession>G9XUD0</accession>